<feature type="domain" description="NmrA-like" evidence="3">
    <location>
        <begin position="4"/>
        <end position="305"/>
    </location>
</feature>
<name>A0A7S9C1H0_OCIBA</name>
<evidence type="ECO:0000313" key="4">
    <source>
        <dbReference type="EMBL" id="QPF70280.1"/>
    </source>
</evidence>
<dbReference type="CDD" id="cd05259">
    <property type="entry name" value="PCBER_SDR_a"/>
    <property type="match status" value="1"/>
</dbReference>
<dbReference type="InterPro" id="IPR050608">
    <property type="entry name" value="NmrA-type/Isoflavone_red_sf"/>
</dbReference>
<evidence type="ECO:0000259" key="3">
    <source>
        <dbReference type="Pfam" id="PF05368"/>
    </source>
</evidence>
<dbReference type="GO" id="GO:0016491">
    <property type="term" value="F:oxidoreductase activity"/>
    <property type="evidence" value="ECO:0007669"/>
    <property type="project" value="UniProtKB-KW"/>
</dbReference>
<dbReference type="Pfam" id="PF05368">
    <property type="entry name" value="NmrA"/>
    <property type="match status" value="1"/>
</dbReference>
<dbReference type="Gene3D" id="3.40.50.720">
    <property type="entry name" value="NAD(P)-binding Rossmann-like Domain"/>
    <property type="match status" value="1"/>
</dbReference>
<dbReference type="PANTHER" id="PTHR43349">
    <property type="entry name" value="PINORESINOL REDUCTASE-RELATED"/>
    <property type="match status" value="1"/>
</dbReference>
<dbReference type="Gene3D" id="3.90.25.10">
    <property type="entry name" value="UDP-galactose 4-epimerase, domain 1"/>
    <property type="match status" value="1"/>
</dbReference>
<organism evidence="4">
    <name type="scientific">Ocimum basilicum</name>
    <name type="common">Sweet basil</name>
    <dbReference type="NCBI Taxonomy" id="39350"/>
    <lineage>
        <taxon>Eukaryota</taxon>
        <taxon>Viridiplantae</taxon>
        <taxon>Streptophyta</taxon>
        <taxon>Embryophyta</taxon>
        <taxon>Tracheophyta</taxon>
        <taxon>Spermatophyta</taxon>
        <taxon>Magnoliopsida</taxon>
        <taxon>eudicotyledons</taxon>
        <taxon>Gunneridae</taxon>
        <taxon>Pentapetalae</taxon>
        <taxon>asterids</taxon>
        <taxon>lamiids</taxon>
        <taxon>Lamiales</taxon>
        <taxon>Lamiaceae</taxon>
        <taxon>Nepetoideae</taxon>
        <taxon>Ocimeae</taxon>
        <taxon>Ociminae</taxon>
        <taxon>Ocimum</taxon>
    </lineage>
</organism>
<evidence type="ECO:0000256" key="2">
    <source>
        <dbReference type="ARBA" id="ARBA00023002"/>
    </source>
</evidence>
<protein>
    <submittedName>
        <fullName evidence="4">Eugenol synthase 2</fullName>
    </submittedName>
</protein>
<accession>A0A7S9C1H0</accession>
<dbReference type="SUPFAM" id="SSF51735">
    <property type="entry name" value="NAD(P)-binding Rossmann-fold domains"/>
    <property type="match status" value="1"/>
</dbReference>
<dbReference type="EMBL" id="MN686216">
    <property type="protein sequence ID" value="QPF70280.1"/>
    <property type="molecule type" value="mRNA"/>
</dbReference>
<dbReference type="InterPro" id="IPR045312">
    <property type="entry name" value="PCBER-like"/>
</dbReference>
<dbReference type="InterPro" id="IPR008030">
    <property type="entry name" value="NmrA-like"/>
</dbReference>
<keyword evidence="1" id="KW-0521">NADP</keyword>
<dbReference type="PANTHER" id="PTHR43349:SF43">
    <property type="entry name" value="ISOEUGENOL SYNTHASE 1-LIKE"/>
    <property type="match status" value="1"/>
</dbReference>
<dbReference type="InterPro" id="IPR036291">
    <property type="entry name" value="NAD(P)-bd_dom_sf"/>
</dbReference>
<dbReference type="AlphaFoldDB" id="A0A7S9C1H0"/>
<keyword evidence="2" id="KW-0560">Oxidoreductase</keyword>
<evidence type="ECO:0000256" key="1">
    <source>
        <dbReference type="ARBA" id="ARBA00022857"/>
    </source>
</evidence>
<proteinExistence type="evidence at transcript level"/>
<reference evidence="4" key="1">
    <citation type="submission" date="2019-11" db="EMBL/GenBank/DDBJ databases">
        <authorList>
            <person name="Reddy V.A."/>
            <person name="Rajani S."/>
        </authorList>
    </citation>
    <scope>NUCLEOTIDE SEQUENCE</scope>
</reference>
<sequence length="321" mass="36198">MGERSKILIFGASGYFGRYLSKASISMGYPTYAYLRPLRPDNHPSKLQLLKYLQSMGLTIYHGELEEHDKVVSVIKEVDIVISALAVPQHLDQIKIINAIKEAGNVKRFIPSEYGNEVDRVKGALPAFQKLLDNKQRIRRATEEAGIPFTYVSANSFMSYFVSYLLRPHHRNSNHLTLTVYGTGEAKAALNHEEDVAVYTVRAATDPRAANRVIICRPPKNIISQLELVASWEKLIARPIKRNHLSSHQLIALSQEVAFSDNVAIAILHNIFVMGAQLSFELTHHDLEASQLYPDYNYTSIHDFLHRCLLHPPIPTLATFA</sequence>